<protein>
    <recommendedName>
        <fullName evidence="4">Phospholipase B-like</fullName>
    </recommendedName>
</protein>
<organism evidence="2 3">
    <name type="scientific">Stentor coeruleus</name>
    <dbReference type="NCBI Taxonomy" id="5963"/>
    <lineage>
        <taxon>Eukaryota</taxon>
        <taxon>Sar</taxon>
        <taxon>Alveolata</taxon>
        <taxon>Ciliophora</taxon>
        <taxon>Postciliodesmatophora</taxon>
        <taxon>Heterotrichea</taxon>
        <taxon>Heterotrichida</taxon>
        <taxon>Stentoridae</taxon>
        <taxon>Stentor</taxon>
    </lineage>
</organism>
<evidence type="ECO:0000256" key="1">
    <source>
        <dbReference type="SAM" id="SignalP"/>
    </source>
</evidence>
<keyword evidence="3" id="KW-1185">Reference proteome</keyword>
<feature type="chain" id="PRO_5012503586" description="Phospholipase B-like" evidence="1">
    <location>
        <begin position="18"/>
        <end position="319"/>
    </location>
</feature>
<name>A0A1R2CTP9_9CILI</name>
<dbReference type="EMBL" id="MPUH01000063">
    <property type="protein sequence ID" value="OMJ92372.1"/>
    <property type="molecule type" value="Genomic_DNA"/>
</dbReference>
<gene>
    <name evidence="2" type="ORF">SteCoe_4925</name>
</gene>
<accession>A0A1R2CTP9</accession>
<dbReference type="AlphaFoldDB" id="A0A1R2CTP9"/>
<proteinExistence type="predicted"/>
<reference evidence="2 3" key="1">
    <citation type="submission" date="2016-11" db="EMBL/GenBank/DDBJ databases">
        <title>The macronuclear genome of Stentor coeruleus: a giant cell with tiny introns.</title>
        <authorList>
            <person name="Slabodnick M."/>
            <person name="Ruby J.G."/>
            <person name="Reiff S.B."/>
            <person name="Swart E.C."/>
            <person name="Gosai S."/>
            <person name="Prabakaran S."/>
            <person name="Witkowska E."/>
            <person name="Larue G.E."/>
            <person name="Fisher S."/>
            <person name="Freeman R.M."/>
            <person name="Gunawardena J."/>
            <person name="Chu W."/>
            <person name="Stover N.A."/>
            <person name="Gregory B.D."/>
            <person name="Nowacki M."/>
            <person name="Derisi J."/>
            <person name="Roy S.W."/>
            <person name="Marshall W.F."/>
            <person name="Sood P."/>
        </authorList>
    </citation>
    <scope>NUCLEOTIDE SEQUENCE [LARGE SCALE GENOMIC DNA]</scope>
    <source>
        <strain evidence="2">WM001</strain>
    </source>
</reference>
<sequence>MSKIILITLCLAVLSLSTSVDKPIDPEKVDYNDVKLVIGSFMNSYTNTEYNLTDCFPESIQNKLNQLIAASIGYLAFLDFTKVLDCYEQFLYEMATACGICGLNQVQKSLMNGIDEKSLFWFEINLAYHSEEIMGLLEIYANEIKKNKYSDAGATLGKITAILVPYDSVLGSPFKFDSIGYQTWWKGAIYTLSINPKKYGPCAYFLGNFSIASTNAAVDIDNLAYGHLSAFNTLFGDLSSTLTFYQKNYTDVCMFETLWENIVELASKTGVSELTARYAARALAINAAILNIKNCDTSFYACGQGVATLIKYLLNWSIN</sequence>
<evidence type="ECO:0000313" key="2">
    <source>
        <dbReference type="EMBL" id="OMJ92372.1"/>
    </source>
</evidence>
<dbReference type="OrthoDB" id="324784at2759"/>
<evidence type="ECO:0008006" key="4">
    <source>
        <dbReference type="Google" id="ProtNLM"/>
    </source>
</evidence>
<evidence type="ECO:0000313" key="3">
    <source>
        <dbReference type="Proteomes" id="UP000187209"/>
    </source>
</evidence>
<dbReference type="Proteomes" id="UP000187209">
    <property type="component" value="Unassembled WGS sequence"/>
</dbReference>
<comment type="caution">
    <text evidence="2">The sequence shown here is derived from an EMBL/GenBank/DDBJ whole genome shotgun (WGS) entry which is preliminary data.</text>
</comment>
<feature type="signal peptide" evidence="1">
    <location>
        <begin position="1"/>
        <end position="17"/>
    </location>
</feature>
<keyword evidence="1" id="KW-0732">Signal</keyword>